<keyword evidence="3" id="KW-0597">Phosphoprotein</keyword>
<evidence type="ECO:0000259" key="9">
    <source>
        <dbReference type="PROSITE" id="PS50110"/>
    </source>
</evidence>
<dbReference type="CDD" id="cd00082">
    <property type="entry name" value="HisKA"/>
    <property type="match status" value="1"/>
</dbReference>
<proteinExistence type="predicted"/>
<keyword evidence="4" id="KW-0902">Two-component regulatory system</keyword>
<evidence type="ECO:0000256" key="3">
    <source>
        <dbReference type="ARBA" id="ARBA00022553"/>
    </source>
</evidence>
<dbReference type="SUPFAM" id="SSF48452">
    <property type="entry name" value="TPR-like"/>
    <property type="match status" value="1"/>
</dbReference>
<dbReference type="PANTHER" id="PTHR45339">
    <property type="entry name" value="HYBRID SIGNAL TRANSDUCTION HISTIDINE KINASE J"/>
    <property type="match status" value="1"/>
</dbReference>
<dbReference type="InterPro" id="IPR003661">
    <property type="entry name" value="HisK_dim/P_dom"/>
</dbReference>
<dbReference type="EC" id="2.7.13.3" evidence="2"/>
<evidence type="ECO:0000256" key="6">
    <source>
        <dbReference type="SAM" id="Phobius"/>
    </source>
</evidence>
<evidence type="ECO:0000259" key="8">
    <source>
        <dbReference type="PROSITE" id="PS50109"/>
    </source>
</evidence>
<gene>
    <name evidence="10" type="ORF">EAH84_08630</name>
</gene>
<dbReference type="PANTHER" id="PTHR45339:SF1">
    <property type="entry name" value="HYBRID SIGNAL TRANSDUCTION HISTIDINE KINASE J"/>
    <property type="match status" value="1"/>
</dbReference>
<dbReference type="Gene3D" id="1.10.287.130">
    <property type="match status" value="1"/>
</dbReference>
<evidence type="ECO:0000256" key="5">
    <source>
        <dbReference type="PROSITE-ProRule" id="PRU00169"/>
    </source>
</evidence>
<dbReference type="GO" id="GO:0000155">
    <property type="term" value="F:phosphorelay sensor kinase activity"/>
    <property type="evidence" value="ECO:0007669"/>
    <property type="project" value="InterPro"/>
</dbReference>
<accession>A0A502CGF9</accession>
<dbReference type="SMART" id="SM00387">
    <property type="entry name" value="HATPase_c"/>
    <property type="match status" value="1"/>
</dbReference>
<dbReference type="InterPro" id="IPR036890">
    <property type="entry name" value="HATPase_C_sf"/>
</dbReference>
<feature type="chain" id="PRO_5021476448" description="histidine kinase" evidence="7">
    <location>
        <begin position="29"/>
        <end position="816"/>
    </location>
</feature>
<dbReference type="Gene3D" id="3.30.565.10">
    <property type="entry name" value="Histidine kinase-like ATPase, C-terminal domain"/>
    <property type="match status" value="1"/>
</dbReference>
<dbReference type="PROSITE" id="PS50110">
    <property type="entry name" value="RESPONSE_REGULATORY"/>
    <property type="match status" value="1"/>
</dbReference>
<dbReference type="InterPro" id="IPR036097">
    <property type="entry name" value="HisK_dim/P_sf"/>
</dbReference>
<dbReference type="SMART" id="SM00388">
    <property type="entry name" value="HisKA"/>
    <property type="match status" value="1"/>
</dbReference>
<organism evidence="10 11">
    <name type="scientific">Sphingomonas oligophenolica</name>
    <dbReference type="NCBI Taxonomy" id="301154"/>
    <lineage>
        <taxon>Bacteria</taxon>
        <taxon>Pseudomonadati</taxon>
        <taxon>Pseudomonadota</taxon>
        <taxon>Alphaproteobacteria</taxon>
        <taxon>Sphingomonadales</taxon>
        <taxon>Sphingomonadaceae</taxon>
        <taxon>Sphingomonas</taxon>
    </lineage>
</organism>
<feature type="domain" description="Histidine kinase" evidence="8">
    <location>
        <begin position="455"/>
        <end position="672"/>
    </location>
</feature>
<evidence type="ECO:0000256" key="2">
    <source>
        <dbReference type="ARBA" id="ARBA00012438"/>
    </source>
</evidence>
<reference evidence="10 11" key="1">
    <citation type="journal article" date="2019" name="Environ. Microbiol.">
        <title>Species interactions and distinct microbial communities in high Arctic permafrost affected cryosols are associated with the CH4 and CO2 gas fluxes.</title>
        <authorList>
            <person name="Altshuler I."/>
            <person name="Hamel J."/>
            <person name="Turney S."/>
            <person name="Magnuson E."/>
            <person name="Levesque R."/>
            <person name="Greer C."/>
            <person name="Whyte L.G."/>
        </authorList>
    </citation>
    <scope>NUCLEOTIDE SEQUENCE [LARGE SCALE GENOMIC DNA]</scope>
    <source>
        <strain evidence="10 11">S5.1</strain>
    </source>
</reference>
<keyword evidence="6" id="KW-1133">Transmembrane helix</keyword>
<dbReference type="OrthoDB" id="9801651at2"/>
<dbReference type="FunFam" id="3.30.565.10:FF:000010">
    <property type="entry name" value="Sensor histidine kinase RcsC"/>
    <property type="match status" value="1"/>
</dbReference>
<dbReference type="InterPro" id="IPR005467">
    <property type="entry name" value="His_kinase_dom"/>
</dbReference>
<feature type="signal peptide" evidence="7">
    <location>
        <begin position="1"/>
        <end position="28"/>
    </location>
</feature>
<keyword evidence="7" id="KW-0732">Signal</keyword>
<dbReference type="SUPFAM" id="SSF55874">
    <property type="entry name" value="ATPase domain of HSP90 chaperone/DNA topoisomerase II/histidine kinase"/>
    <property type="match status" value="1"/>
</dbReference>
<dbReference type="SUPFAM" id="SSF47384">
    <property type="entry name" value="Homodimeric domain of signal transducing histidine kinase"/>
    <property type="match status" value="1"/>
</dbReference>
<dbReference type="InterPro" id="IPR001789">
    <property type="entry name" value="Sig_transdc_resp-reg_receiver"/>
</dbReference>
<keyword evidence="6" id="KW-0472">Membrane</keyword>
<dbReference type="EMBL" id="RCZK01000005">
    <property type="protein sequence ID" value="TPG12815.1"/>
    <property type="molecule type" value="Genomic_DNA"/>
</dbReference>
<evidence type="ECO:0000256" key="7">
    <source>
        <dbReference type="SAM" id="SignalP"/>
    </source>
</evidence>
<evidence type="ECO:0000256" key="4">
    <source>
        <dbReference type="ARBA" id="ARBA00023012"/>
    </source>
</evidence>
<dbReference type="PROSITE" id="PS50109">
    <property type="entry name" value="HIS_KIN"/>
    <property type="match status" value="1"/>
</dbReference>
<evidence type="ECO:0000313" key="11">
    <source>
        <dbReference type="Proteomes" id="UP000318413"/>
    </source>
</evidence>
<feature type="transmembrane region" description="Helical" evidence="6">
    <location>
        <begin position="399"/>
        <end position="418"/>
    </location>
</feature>
<evidence type="ECO:0000256" key="1">
    <source>
        <dbReference type="ARBA" id="ARBA00000085"/>
    </source>
</evidence>
<dbReference type="AlphaFoldDB" id="A0A502CGF9"/>
<comment type="caution">
    <text evidence="5">Lacks conserved residue(s) required for the propagation of feature annotation.</text>
</comment>
<dbReference type="SMART" id="SM00028">
    <property type="entry name" value="TPR"/>
    <property type="match status" value="4"/>
</dbReference>
<dbReference type="CDD" id="cd16922">
    <property type="entry name" value="HATPase_EvgS-ArcB-TorS-like"/>
    <property type="match status" value="1"/>
</dbReference>
<keyword evidence="6" id="KW-0812">Transmembrane</keyword>
<keyword evidence="11" id="KW-1185">Reference proteome</keyword>
<dbReference type="InterPro" id="IPR003594">
    <property type="entry name" value="HATPase_dom"/>
</dbReference>
<comment type="catalytic activity">
    <reaction evidence="1">
        <text>ATP + protein L-histidine = ADP + protein N-phospho-L-histidine.</text>
        <dbReference type="EC" id="2.7.13.3"/>
    </reaction>
</comment>
<dbReference type="PRINTS" id="PR00344">
    <property type="entry name" value="BCTRLSENSOR"/>
</dbReference>
<feature type="domain" description="Response regulatory" evidence="9">
    <location>
        <begin position="689"/>
        <end position="803"/>
    </location>
</feature>
<name>A0A502CGF9_9SPHN</name>
<sequence>MCMTRPAYRTSAVTLTGLLLIWASPAFAQRTKNFDELVAEAKSAMQTNPRIAITKAAAAEYLATQKPRADERDIMIATAQWLTGEALLRLDEEDRAIPLLAQALKVAAARRPGSVLEADLLLATGGVATERGEVAKALLDYQAAHRIYRARAQTRSQAKALIQIAILYYGANDWVSALRYYREALDAYAVDPGLALSIHNGRGNALTELRRFKEARAEFTEAIRLARQMNSPLLTATVLNNAARLDLRIGDLVNADLALSASFRETGNDAPSEFRKQQLALAAQAAFQHRSYSRAEGLIAQSFEGADFAKTTLADRDAHETAFRTYRALHREDLALVHLQALKRLDDDATDLARSTSAALMGARFDFANQALKIANLKAEDAQKTVAIERTRASTQREIFLGAATATIILILMLLYALRTSRRARETVQVANDDLAVTNSALGKALAAKTEFLATTSHEIRTPLNGILGMTQVMLVDRSLDAATRDRLSVVQEAGVAMKALVDDILDVAKMETGNLTIEHNPFDLKATILAASGLWETQARAKGLGFERNLDACPTMVCGDAARVRQILFNLLSNAIKFTADGRIGLTVGRGADGRCRFEVTDTGIGIAPDKIDAIFESFRQADTSTTRHFGGTGLGLTISRNLARAMGGEVSARSVVGEGTSFAVDIPLPDAAAVPVIAGGSDSDTIDLVIVDRNPIARSMLKTILAPHHPCVVAVGSIDEAMVVAQRARIARLLVDGAGMEPDVLTIRLKALATATGATIALLWPAADESALSGLDVIDSQAVILKPIAGNALVQRITTLGAPAARTPLVSEAA</sequence>
<dbReference type="InterPro" id="IPR011990">
    <property type="entry name" value="TPR-like_helical_dom_sf"/>
</dbReference>
<dbReference type="Gene3D" id="1.25.40.10">
    <property type="entry name" value="Tetratricopeptide repeat domain"/>
    <property type="match status" value="2"/>
</dbReference>
<dbReference type="Pfam" id="PF00512">
    <property type="entry name" value="HisKA"/>
    <property type="match status" value="1"/>
</dbReference>
<protein>
    <recommendedName>
        <fullName evidence="2">histidine kinase</fullName>
        <ecNumber evidence="2">2.7.13.3</ecNumber>
    </recommendedName>
</protein>
<dbReference type="InterPro" id="IPR019734">
    <property type="entry name" value="TPR_rpt"/>
</dbReference>
<dbReference type="Pfam" id="PF02518">
    <property type="entry name" value="HATPase_c"/>
    <property type="match status" value="1"/>
</dbReference>
<dbReference type="InterPro" id="IPR004358">
    <property type="entry name" value="Sig_transdc_His_kin-like_C"/>
</dbReference>
<dbReference type="Proteomes" id="UP000318413">
    <property type="component" value="Unassembled WGS sequence"/>
</dbReference>
<evidence type="ECO:0000313" key="10">
    <source>
        <dbReference type="EMBL" id="TPG12815.1"/>
    </source>
</evidence>
<comment type="caution">
    <text evidence="10">The sequence shown here is derived from an EMBL/GenBank/DDBJ whole genome shotgun (WGS) entry which is preliminary data.</text>
</comment>